<dbReference type="KEGG" id="palo:E6C60_2605"/>
<sequence length="81" mass="9342">MNRLYVIVETNKSSYNEQRMVTRNGEREVIHYAGILASRGGLEDDIEINRIFSVNENGDVDHHEIEFKQGRLVLSKLPAQK</sequence>
<gene>
    <name evidence="1" type="ORF">E6C60_2605</name>
</gene>
<dbReference type="AlphaFoldDB" id="A0A4P8XKQ8"/>
<evidence type="ECO:0000313" key="2">
    <source>
        <dbReference type="Proteomes" id="UP000300879"/>
    </source>
</evidence>
<evidence type="ECO:0000313" key="1">
    <source>
        <dbReference type="EMBL" id="QCT03317.1"/>
    </source>
</evidence>
<protein>
    <submittedName>
        <fullName evidence="1">Uncharacterized protein</fullName>
    </submittedName>
</protein>
<dbReference type="RefSeq" id="WP_138226208.1">
    <property type="nucleotide sequence ID" value="NZ_CP040396.1"/>
</dbReference>
<keyword evidence="2" id="KW-1185">Reference proteome</keyword>
<dbReference type="OrthoDB" id="2628123at2"/>
<reference evidence="1 2" key="1">
    <citation type="submission" date="2019-05" db="EMBL/GenBank/DDBJ databases">
        <authorList>
            <person name="Chen C."/>
        </authorList>
    </citation>
    <scope>NUCLEOTIDE SEQUENCE [LARGE SCALE GENOMIC DNA]</scope>
    <source>
        <strain evidence="1 2">HB172198</strain>
    </source>
</reference>
<organism evidence="1 2">
    <name type="scientific">Paenibacillus algicola</name>
    <dbReference type="NCBI Taxonomy" id="2565926"/>
    <lineage>
        <taxon>Bacteria</taxon>
        <taxon>Bacillati</taxon>
        <taxon>Bacillota</taxon>
        <taxon>Bacilli</taxon>
        <taxon>Bacillales</taxon>
        <taxon>Paenibacillaceae</taxon>
        <taxon>Paenibacillus</taxon>
    </lineage>
</organism>
<name>A0A4P8XKQ8_9BACL</name>
<dbReference type="Proteomes" id="UP000300879">
    <property type="component" value="Chromosome"/>
</dbReference>
<dbReference type="EMBL" id="CP040396">
    <property type="protein sequence ID" value="QCT03317.1"/>
    <property type="molecule type" value="Genomic_DNA"/>
</dbReference>
<accession>A0A4P8XKQ8</accession>
<proteinExistence type="predicted"/>